<evidence type="ECO:0000256" key="3">
    <source>
        <dbReference type="ARBA" id="ARBA00022737"/>
    </source>
</evidence>
<keyword evidence="8" id="KW-0325">Glycoprotein</keyword>
<evidence type="ECO:0000256" key="5">
    <source>
        <dbReference type="ARBA" id="ARBA00022889"/>
    </source>
</evidence>
<name>A0ABV0MX74_9TELE</name>
<accession>A0ABV0MX74</accession>
<keyword evidence="7" id="KW-0472">Membrane</keyword>
<dbReference type="Pfam" id="PF08266">
    <property type="entry name" value="Cadherin_2"/>
    <property type="match status" value="1"/>
</dbReference>
<dbReference type="SUPFAM" id="SSF49313">
    <property type="entry name" value="Cadherin-like"/>
    <property type="match status" value="1"/>
</dbReference>
<evidence type="ECO:0000313" key="12">
    <source>
        <dbReference type="EMBL" id="MEQ2163735.1"/>
    </source>
</evidence>
<feature type="domain" description="Cadherin" evidence="11">
    <location>
        <begin position="24"/>
        <end position="130"/>
    </location>
</feature>
<sequence>MGRGGHRDTTWIRIWALLSFCGTSTAQLSFSVSEEVDKGTVVGNLAKDLQISVNELEKRELRIVSGNSKRYFDVDLKAGTLFVCDRIDREELCPNTAKCSLNIEAMLSNPMHLHRIEVQITDINDNAPSF</sequence>
<dbReference type="InterPro" id="IPR050174">
    <property type="entry name" value="Protocadherin/Cadherin-CA"/>
</dbReference>
<dbReference type="Proteomes" id="UP001476798">
    <property type="component" value="Unassembled WGS sequence"/>
</dbReference>
<comment type="caution">
    <text evidence="12">The sequence shown here is derived from an EMBL/GenBank/DDBJ whole genome shotgun (WGS) entry which is preliminary data.</text>
</comment>
<keyword evidence="13" id="KW-1185">Reference proteome</keyword>
<dbReference type="PANTHER" id="PTHR24028">
    <property type="entry name" value="CADHERIN-87A"/>
    <property type="match status" value="1"/>
</dbReference>
<feature type="chain" id="PRO_5045334744" description="Cadherin domain-containing protein" evidence="10">
    <location>
        <begin position="27"/>
        <end position="130"/>
    </location>
</feature>
<keyword evidence="3" id="KW-0677">Repeat</keyword>
<organism evidence="12 13">
    <name type="scientific">Goodea atripinnis</name>
    <dbReference type="NCBI Taxonomy" id="208336"/>
    <lineage>
        <taxon>Eukaryota</taxon>
        <taxon>Metazoa</taxon>
        <taxon>Chordata</taxon>
        <taxon>Craniata</taxon>
        <taxon>Vertebrata</taxon>
        <taxon>Euteleostomi</taxon>
        <taxon>Actinopterygii</taxon>
        <taxon>Neopterygii</taxon>
        <taxon>Teleostei</taxon>
        <taxon>Neoteleostei</taxon>
        <taxon>Acanthomorphata</taxon>
        <taxon>Ovalentaria</taxon>
        <taxon>Atherinomorphae</taxon>
        <taxon>Cyprinodontiformes</taxon>
        <taxon>Goodeidae</taxon>
        <taxon>Goodea</taxon>
    </lineage>
</organism>
<evidence type="ECO:0000256" key="1">
    <source>
        <dbReference type="ARBA" id="ARBA00004167"/>
    </source>
</evidence>
<protein>
    <recommendedName>
        <fullName evidence="11">Cadherin domain-containing protein</fullName>
    </recommendedName>
</protein>
<keyword evidence="10" id="KW-0732">Signal</keyword>
<dbReference type="PROSITE" id="PS00232">
    <property type="entry name" value="CADHERIN_1"/>
    <property type="match status" value="1"/>
</dbReference>
<keyword evidence="6" id="KW-1133">Transmembrane helix</keyword>
<gene>
    <name evidence="12" type="ORF">GOODEAATRI_033426</name>
</gene>
<dbReference type="InterPro" id="IPR015919">
    <property type="entry name" value="Cadherin-like_sf"/>
</dbReference>
<evidence type="ECO:0000256" key="10">
    <source>
        <dbReference type="SAM" id="SignalP"/>
    </source>
</evidence>
<evidence type="ECO:0000313" key="13">
    <source>
        <dbReference type="Proteomes" id="UP001476798"/>
    </source>
</evidence>
<dbReference type="CDD" id="cd11304">
    <property type="entry name" value="Cadherin_repeat"/>
    <property type="match status" value="1"/>
</dbReference>
<dbReference type="PANTHER" id="PTHR24028:SF287">
    <property type="entry name" value="CADHERIN-RELATED NEURONAL RECEPTOR VARIABLE 1-RELATED"/>
    <property type="match status" value="1"/>
</dbReference>
<feature type="signal peptide" evidence="10">
    <location>
        <begin position="1"/>
        <end position="26"/>
    </location>
</feature>
<dbReference type="InterPro" id="IPR013164">
    <property type="entry name" value="Cadherin_N"/>
</dbReference>
<feature type="non-terminal residue" evidence="12">
    <location>
        <position position="130"/>
    </location>
</feature>
<dbReference type="InterPro" id="IPR020894">
    <property type="entry name" value="Cadherin_CS"/>
</dbReference>
<dbReference type="Gene3D" id="2.60.40.60">
    <property type="entry name" value="Cadherins"/>
    <property type="match status" value="1"/>
</dbReference>
<dbReference type="EMBL" id="JAHRIO010016943">
    <property type="protein sequence ID" value="MEQ2163735.1"/>
    <property type="molecule type" value="Genomic_DNA"/>
</dbReference>
<keyword evidence="2" id="KW-0812">Transmembrane</keyword>
<comment type="subcellular location">
    <subcellularLocation>
        <location evidence="1">Membrane</location>
        <topology evidence="1">Single-pass membrane protein</topology>
    </subcellularLocation>
</comment>
<evidence type="ECO:0000256" key="8">
    <source>
        <dbReference type="ARBA" id="ARBA00023180"/>
    </source>
</evidence>
<evidence type="ECO:0000256" key="9">
    <source>
        <dbReference type="PROSITE-ProRule" id="PRU00043"/>
    </source>
</evidence>
<keyword evidence="4 9" id="KW-0106">Calcium</keyword>
<proteinExistence type="predicted"/>
<evidence type="ECO:0000256" key="4">
    <source>
        <dbReference type="ARBA" id="ARBA00022837"/>
    </source>
</evidence>
<dbReference type="PROSITE" id="PS50268">
    <property type="entry name" value="CADHERIN_2"/>
    <property type="match status" value="1"/>
</dbReference>
<reference evidence="12 13" key="1">
    <citation type="submission" date="2021-06" db="EMBL/GenBank/DDBJ databases">
        <authorList>
            <person name="Palmer J.M."/>
        </authorList>
    </citation>
    <scope>NUCLEOTIDE SEQUENCE [LARGE SCALE GENOMIC DNA]</scope>
    <source>
        <strain evidence="12 13">GA_2019</strain>
        <tissue evidence="12">Muscle</tissue>
    </source>
</reference>
<evidence type="ECO:0000256" key="6">
    <source>
        <dbReference type="ARBA" id="ARBA00022989"/>
    </source>
</evidence>
<dbReference type="PRINTS" id="PR00205">
    <property type="entry name" value="CADHERIN"/>
</dbReference>
<keyword evidence="5" id="KW-0130">Cell adhesion</keyword>
<evidence type="ECO:0000259" key="11">
    <source>
        <dbReference type="PROSITE" id="PS50268"/>
    </source>
</evidence>
<evidence type="ECO:0000256" key="2">
    <source>
        <dbReference type="ARBA" id="ARBA00022692"/>
    </source>
</evidence>
<dbReference type="InterPro" id="IPR002126">
    <property type="entry name" value="Cadherin-like_dom"/>
</dbReference>
<evidence type="ECO:0000256" key="7">
    <source>
        <dbReference type="ARBA" id="ARBA00023136"/>
    </source>
</evidence>